<gene>
    <name evidence="2" type="ORF">LVIROSA_LOCUS1134</name>
</gene>
<keyword evidence="3" id="KW-1185">Reference proteome</keyword>
<feature type="region of interest" description="Disordered" evidence="1">
    <location>
        <begin position="23"/>
        <end position="78"/>
    </location>
</feature>
<protein>
    <submittedName>
        <fullName evidence="2">Uncharacterized protein</fullName>
    </submittedName>
</protein>
<dbReference type="AlphaFoldDB" id="A0AAU9LI94"/>
<accession>A0AAU9LI94</accession>
<name>A0AAU9LI94_9ASTR</name>
<evidence type="ECO:0000313" key="3">
    <source>
        <dbReference type="Proteomes" id="UP001157418"/>
    </source>
</evidence>
<dbReference type="PANTHER" id="PTHR34835">
    <property type="entry name" value="OS07G0283600 PROTEIN-RELATED"/>
    <property type="match status" value="1"/>
</dbReference>
<dbReference type="EMBL" id="CAKMRJ010000001">
    <property type="protein sequence ID" value="CAH1413161.1"/>
    <property type="molecule type" value="Genomic_DNA"/>
</dbReference>
<feature type="compositionally biased region" description="Polar residues" evidence="1">
    <location>
        <begin position="34"/>
        <end position="44"/>
    </location>
</feature>
<sequence length="197" mass="22867">MYADSDGGGLVLLRKKIGITFKEDEKGIKPSPSDPQNNIITKPSQEIAEKQKVLFEDETNKKRKMKSTNENIEKKKQKTTKDILKDLPSINSRMNPEAMLEVIRSLSLSQKKWVKKMGFGSLLELSIKRLPLKLVHFVVQHYNHQKNIKRTELCLIKKKIHKVLVYQMEDEACLTFILLTMRMKRMLYGKASLQKKP</sequence>
<organism evidence="2 3">
    <name type="scientific">Lactuca virosa</name>
    <dbReference type="NCBI Taxonomy" id="75947"/>
    <lineage>
        <taxon>Eukaryota</taxon>
        <taxon>Viridiplantae</taxon>
        <taxon>Streptophyta</taxon>
        <taxon>Embryophyta</taxon>
        <taxon>Tracheophyta</taxon>
        <taxon>Spermatophyta</taxon>
        <taxon>Magnoliopsida</taxon>
        <taxon>eudicotyledons</taxon>
        <taxon>Gunneridae</taxon>
        <taxon>Pentapetalae</taxon>
        <taxon>asterids</taxon>
        <taxon>campanulids</taxon>
        <taxon>Asterales</taxon>
        <taxon>Asteraceae</taxon>
        <taxon>Cichorioideae</taxon>
        <taxon>Cichorieae</taxon>
        <taxon>Lactucinae</taxon>
        <taxon>Lactuca</taxon>
    </lineage>
</organism>
<reference evidence="2 3" key="1">
    <citation type="submission" date="2022-01" db="EMBL/GenBank/DDBJ databases">
        <authorList>
            <person name="Xiong W."/>
            <person name="Schranz E."/>
        </authorList>
    </citation>
    <scope>NUCLEOTIDE SEQUENCE [LARGE SCALE GENOMIC DNA]</scope>
</reference>
<proteinExistence type="predicted"/>
<feature type="compositionally biased region" description="Basic and acidic residues" evidence="1">
    <location>
        <begin position="47"/>
        <end position="60"/>
    </location>
</feature>
<comment type="caution">
    <text evidence="2">The sequence shown here is derived from an EMBL/GenBank/DDBJ whole genome shotgun (WGS) entry which is preliminary data.</text>
</comment>
<dbReference type="PANTHER" id="PTHR34835:SF90">
    <property type="entry name" value="AMINOTRANSFERASE-LIKE PLANT MOBILE DOMAIN-CONTAINING PROTEIN"/>
    <property type="match status" value="1"/>
</dbReference>
<evidence type="ECO:0000313" key="2">
    <source>
        <dbReference type="EMBL" id="CAH1413161.1"/>
    </source>
</evidence>
<evidence type="ECO:0000256" key="1">
    <source>
        <dbReference type="SAM" id="MobiDB-lite"/>
    </source>
</evidence>
<dbReference type="Proteomes" id="UP001157418">
    <property type="component" value="Unassembled WGS sequence"/>
</dbReference>